<dbReference type="RefSeq" id="WP_084575815.1">
    <property type="nucleotide sequence ID" value="NZ_CP155572.1"/>
</dbReference>
<comment type="subcellular location">
    <subcellularLocation>
        <location evidence="4">Cytoplasm</location>
    </subcellularLocation>
    <text evidence="4">Binds to ribosomes.</text>
</comment>
<dbReference type="SUPFAM" id="SSF54980">
    <property type="entry name" value="EF-G C-terminal domain-like"/>
    <property type="match status" value="2"/>
</dbReference>
<dbReference type="InterPro" id="IPR005225">
    <property type="entry name" value="Small_GTP-bd"/>
</dbReference>
<dbReference type="GO" id="GO:0000027">
    <property type="term" value="P:ribosomal large subunit assembly"/>
    <property type="evidence" value="ECO:0007669"/>
    <property type="project" value="UniProtKB-UniRule"/>
</dbReference>
<comment type="catalytic activity">
    <reaction evidence="3 4">
        <text>GTP + H2O = GDP + phosphate + H(+)</text>
        <dbReference type="Rhea" id="RHEA:19669"/>
        <dbReference type="ChEBI" id="CHEBI:15377"/>
        <dbReference type="ChEBI" id="CHEBI:15378"/>
        <dbReference type="ChEBI" id="CHEBI:37565"/>
        <dbReference type="ChEBI" id="CHEBI:43474"/>
        <dbReference type="ChEBI" id="CHEBI:58189"/>
    </reaction>
</comment>
<dbReference type="AlphaFoldDB" id="A0A1W2BRY2"/>
<dbReference type="InterPro" id="IPR006298">
    <property type="entry name" value="BipA"/>
</dbReference>
<evidence type="ECO:0000313" key="6">
    <source>
        <dbReference type="EMBL" id="SMC75740.1"/>
    </source>
</evidence>
<evidence type="ECO:0000256" key="3">
    <source>
        <dbReference type="ARBA" id="ARBA00048548"/>
    </source>
</evidence>
<feature type="binding site" evidence="4">
    <location>
        <begin position="129"/>
        <end position="132"/>
    </location>
    <ligand>
        <name>GTP</name>
        <dbReference type="ChEBI" id="CHEBI:37565"/>
    </ligand>
</feature>
<dbReference type="Gene3D" id="3.30.70.240">
    <property type="match status" value="1"/>
</dbReference>
<dbReference type="InterPro" id="IPR031157">
    <property type="entry name" value="G_TR_CS"/>
</dbReference>
<dbReference type="InterPro" id="IPR047043">
    <property type="entry name" value="BipA_III"/>
</dbReference>
<comment type="similarity">
    <text evidence="4">Belongs to the TRAFAC class translation factor GTPase superfamily. Classic translation factor GTPase family. BipA subfamily.</text>
</comment>
<dbReference type="CDD" id="cd03710">
    <property type="entry name" value="BipA_TypA_C"/>
    <property type="match status" value="1"/>
</dbReference>
<dbReference type="GO" id="GO:1990904">
    <property type="term" value="C:ribonucleoprotein complex"/>
    <property type="evidence" value="ECO:0007669"/>
    <property type="project" value="TreeGrafter"/>
</dbReference>
<dbReference type="InterPro" id="IPR047041">
    <property type="entry name" value="BipA_GTP-bd_dom"/>
</dbReference>
<feature type="binding site" evidence="4">
    <location>
        <begin position="16"/>
        <end position="21"/>
    </location>
    <ligand>
        <name>GTP</name>
        <dbReference type="ChEBI" id="CHEBI:37565"/>
    </ligand>
</feature>
<keyword evidence="4" id="KW-0694">RNA-binding</keyword>
<dbReference type="InterPro" id="IPR004161">
    <property type="entry name" value="EFTu-like_2"/>
</dbReference>
<dbReference type="CDD" id="cd16263">
    <property type="entry name" value="BipA_III"/>
    <property type="match status" value="1"/>
</dbReference>
<dbReference type="PROSITE" id="PS00301">
    <property type="entry name" value="G_TR_1"/>
    <property type="match status" value="1"/>
</dbReference>
<dbReference type="FunFam" id="3.30.70.240:FF:000002">
    <property type="entry name" value="GTP-binding protein TypA"/>
    <property type="match status" value="1"/>
</dbReference>
<dbReference type="GO" id="GO:0019843">
    <property type="term" value="F:rRNA binding"/>
    <property type="evidence" value="ECO:0007669"/>
    <property type="project" value="UniProtKB-KW"/>
</dbReference>
<dbReference type="HAMAP" id="MF_00849">
    <property type="entry name" value="BipA"/>
    <property type="match status" value="1"/>
</dbReference>
<dbReference type="GO" id="GO:0043022">
    <property type="term" value="F:ribosome binding"/>
    <property type="evidence" value="ECO:0007669"/>
    <property type="project" value="UniProtKB-UniRule"/>
</dbReference>
<dbReference type="Gene3D" id="2.40.30.10">
    <property type="entry name" value="Translation factors"/>
    <property type="match status" value="1"/>
</dbReference>
<keyword evidence="2 4" id="KW-0342">GTP-binding</keyword>
<dbReference type="PRINTS" id="PR00315">
    <property type="entry name" value="ELONGATNFCT"/>
</dbReference>
<dbReference type="FunFam" id="2.40.30.10:FF:000016">
    <property type="entry name" value="GTP-binding protein TypA"/>
    <property type="match status" value="1"/>
</dbReference>
<dbReference type="Gene3D" id="2.40.50.250">
    <property type="entry name" value="bipa protein"/>
    <property type="match status" value="1"/>
</dbReference>
<sequence length="603" mass="67336">MERKDLRNIAIIAHVDHGKTTLVDAMLKQSNVFRANEHVAERVMDSNDLERERGITILSKNTAVMYHDTKINIVDTPGHADFGGEVERVLNMVDGVLLLVDAFEGPMPQTKYVLRKALEQKLKPIVVINKIDRPDQRVEDVVDEVLELFIELEATDEQLDFPVVYAAAREGVAKMAMADDSDNLQPLFDCIEKTIPAPRGEIDGPLQVMITTLDYDDYVGRIAIGRVVRGRITGGQNVVLLNGETESKARIGKLYIYEGLKRTEVKDAALGDIIAMIGLESVNIGDTVADTENPEALPTIRIDEPTLAMTFAVNTSPFAGREGQFVTSRHIRDRLFREAETNVSLRVSETDSADSFEVAGRGELHLSILIETMRREGYELQIGKPQVIYKQINGKRCEPMEFLTIDVPQEFMGAVMEALGTRRAELVNMIELAGYLRMEFIVPARGLIGFRSEFLTNTKGNGIMHHVFHGYVPYKGDIPGRTRGALVAFEDGETTGYGINSIQDRGIMFVVPGQAVYQGMIVGENAREMDMDVNPCKKKHVTNMRASGTDDAVRLTPPRILSLEQALEYINEDEAVEVTPQSIRLRKATLDRHIRGRERKKDA</sequence>
<dbReference type="NCBIfam" id="TIGR00231">
    <property type="entry name" value="small_GTP"/>
    <property type="match status" value="1"/>
</dbReference>
<dbReference type="OrthoDB" id="9804431at2"/>
<dbReference type="PANTHER" id="PTHR42908">
    <property type="entry name" value="TRANSLATION ELONGATION FACTOR-RELATED"/>
    <property type="match status" value="1"/>
</dbReference>
<reference evidence="6 7" key="1">
    <citation type="submission" date="2017-04" db="EMBL/GenBank/DDBJ databases">
        <authorList>
            <person name="Afonso C.L."/>
            <person name="Miller P.J."/>
            <person name="Scott M.A."/>
            <person name="Spackman E."/>
            <person name="Goraichik I."/>
            <person name="Dimitrov K.M."/>
            <person name="Suarez D.L."/>
            <person name="Swayne D.E."/>
        </authorList>
    </citation>
    <scope>NUCLEOTIDE SEQUENCE [LARGE SCALE GENOMIC DNA]</scope>
    <source>
        <strain evidence="6 7">DSM 5090</strain>
    </source>
</reference>
<dbReference type="GO" id="GO:0000049">
    <property type="term" value="F:tRNA binding"/>
    <property type="evidence" value="ECO:0007669"/>
    <property type="project" value="UniProtKB-KW"/>
</dbReference>
<proteinExistence type="inferred from homology"/>
<dbReference type="FunFam" id="3.30.70.870:FF:000003">
    <property type="entry name" value="GTP-binding protein TypA"/>
    <property type="match status" value="1"/>
</dbReference>
<dbReference type="GO" id="GO:0009409">
    <property type="term" value="P:response to cold"/>
    <property type="evidence" value="ECO:0007669"/>
    <property type="project" value="UniProtKB-ARBA"/>
</dbReference>
<dbReference type="Proteomes" id="UP000192738">
    <property type="component" value="Unassembled WGS sequence"/>
</dbReference>
<evidence type="ECO:0000256" key="1">
    <source>
        <dbReference type="ARBA" id="ARBA00022741"/>
    </source>
</evidence>
<keyword evidence="4" id="KW-0378">Hydrolase</keyword>
<dbReference type="SUPFAM" id="SSF50447">
    <property type="entry name" value="Translation proteins"/>
    <property type="match status" value="1"/>
</dbReference>
<protein>
    <recommendedName>
        <fullName evidence="4">Large ribosomal subunit assembly factor BipA</fullName>
        <ecNumber evidence="4">3.6.5.-</ecNumber>
    </recommendedName>
    <alternativeName>
        <fullName evidence="4">GTP-binding protein BipA</fullName>
    </alternativeName>
</protein>
<dbReference type="InterPro" id="IPR009000">
    <property type="entry name" value="Transl_B-barrel_sf"/>
</dbReference>
<dbReference type="GO" id="GO:0005829">
    <property type="term" value="C:cytosol"/>
    <property type="evidence" value="ECO:0007669"/>
    <property type="project" value="TreeGrafter"/>
</dbReference>
<comment type="subunit">
    <text evidence="4">Monomer.</text>
</comment>
<dbReference type="InterPro" id="IPR035647">
    <property type="entry name" value="EFG_III/V"/>
</dbReference>
<dbReference type="CDD" id="cd03691">
    <property type="entry name" value="BipA_TypA_II"/>
    <property type="match status" value="1"/>
</dbReference>
<accession>A0A1W2BRY2</accession>
<evidence type="ECO:0000259" key="5">
    <source>
        <dbReference type="PROSITE" id="PS51722"/>
    </source>
</evidence>
<dbReference type="FunFam" id="3.40.50.300:FF:000055">
    <property type="entry name" value="GTP-binding protein TypA"/>
    <property type="match status" value="1"/>
</dbReference>
<dbReference type="InterPro" id="IPR027417">
    <property type="entry name" value="P-loop_NTPase"/>
</dbReference>
<dbReference type="InterPro" id="IPR000640">
    <property type="entry name" value="EFG_V-like"/>
</dbReference>
<dbReference type="GO" id="GO:0005525">
    <property type="term" value="F:GTP binding"/>
    <property type="evidence" value="ECO:0007669"/>
    <property type="project" value="UniProtKB-UniRule"/>
</dbReference>
<dbReference type="Gene3D" id="3.40.50.300">
    <property type="entry name" value="P-loop containing nucleotide triphosphate hydrolases"/>
    <property type="match status" value="1"/>
</dbReference>
<dbReference type="InterPro" id="IPR042116">
    <property type="entry name" value="TypA/BipA_C"/>
</dbReference>
<evidence type="ECO:0000256" key="4">
    <source>
        <dbReference type="HAMAP-Rule" id="MF_00849"/>
    </source>
</evidence>
<feature type="domain" description="Tr-type G" evidence="5">
    <location>
        <begin position="4"/>
        <end position="199"/>
    </location>
</feature>
<dbReference type="Gene3D" id="3.30.70.870">
    <property type="entry name" value="Elongation Factor G (Translational Gtpase), domain 3"/>
    <property type="match status" value="1"/>
</dbReference>
<dbReference type="InterPro" id="IPR000795">
    <property type="entry name" value="T_Tr_GTP-bd_dom"/>
</dbReference>
<dbReference type="Pfam" id="PF03144">
    <property type="entry name" value="GTP_EFTU_D2"/>
    <property type="match status" value="1"/>
</dbReference>
<keyword evidence="4" id="KW-0820">tRNA-binding</keyword>
<evidence type="ECO:0000313" key="7">
    <source>
        <dbReference type="Proteomes" id="UP000192738"/>
    </source>
</evidence>
<dbReference type="PANTHER" id="PTHR42908:SF8">
    <property type="entry name" value="TR-TYPE G DOMAIN-CONTAINING PROTEIN"/>
    <property type="match status" value="1"/>
</dbReference>
<evidence type="ECO:0000256" key="2">
    <source>
        <dbReference type="ARBA" id="ARBA00023134"/>
    </source>
</evidence>
<dbReference type="SMART" id="SM00838">
    <property type="entry name" value="EFG_C"/>
    <property type="match status" value="1"/>
</dbReference>
<dbReference type="Pfam" id="PF00679">
    <property type="entry name" value="EFG_C"/>
    <property type="match status" value="1"/>
</dbReference>
<dbReference type="EMBL" id="FWXI01000008">
    <property type="protein sequence ID" value="SMC75740.1"/>
    <property type="molecule type" value="Genomic_DNA"/>
</dbReference>
<dbReference type="Pfam" id="PF00009">
    <property type="entry name" value="GTP_EFTU"/>
    <property type="match status" value="1"/>
</dbReference>
<dbReference type="STRING" id="112901.SAMN04488500_108116"/>
<dbReference type="SUPFAM" id="SSF52540">
    <property type="entry name" value="P-loop containing nucleoside triphosphate hydrolases"/>
    <property type="match status" value="1"/>
</dbReference>
<name>A0A1W2BRY2_9FIRM</name>
<dbReference type="Pfam" id="PF21018">
    <property type="entry name" value="BipA_C"/>
    <property type="match status" value="1"/>
</dbReference>
<dbReference type="GO" id="GO:0010467">
    <property type="term" value="P:gene expression"/>
    <property type="evidence" value="ECO:0007669"/>
    <property type="project" value="UniProtKB-ARBA"/>
</dbReference>
<keyword evidence="7" id="KW-1185">Reference proteome</keyword>
<keyword evidence="4" id="KW-0690">Ribosome biogenesis</keyword>
<gene>
    <name evidence="4" type="primary">bipA</name>
    <name evidence="6" type="ORF">SAMN04488500_108116</name>
</gene>
<organism evidence="6 7">
    <name type="scientific">Sporomusa malonica</name>
    <dbReference type="NCBI Taxonomy" id="112901"/>
    <lineage>
        <taxon>Bacteria</taxon>
        <taxon>Bacillati</taxon>
        <taxon>Bacillota</taxon>
        <taxon>Negativicutes</taxon>
        <taxon>Selenomonadales</taxon>
        <taxon>Sporomusaceae</taxon>
        <taxon>Sporomusa</taxon>
    </lineage>
</organism>
<dbReference type="GO" id="GO:0003924">
    <property type="term" value="F:GTPase activity"/>
    <property type="evidence" value="ECO:0007669"/>
    <property type="project" value="UniProtKB-UniRule"/>
</dbReference>
<dbReference type="EC" id="3.6.5.-" evidence="4"/>
<dbReference type="CDD" id="cd01891">
    <property type="entry name" value="TypA_BipA"/>
    <property type="match status" value="1"/>
</dbReference>
<dbReference type="FunFam" id="2.40.50.250:FF:000001">
    <property type="entry name" value="GTP-binding protein TypA"/>
    <property type="match status" value="1"/>
</dbReference>
<keyword evidence="4" id="KW-0699">rRNA-binding</keyword>
<keyword evidence="1 4" id="KW-0547">Nucleotide-binding</keyword>
<comment type="function">
    <text evidence="4">A 50S ribosomal subunit assembly protein with GTPase activity, required for 50S subunit assembly at low temperatures, may also play a role in translation. Binds GTP and analogs. Binds the 70S ribosome between the 30S and 50S subunits, in a similar position as ribosome-bound EF-G; it contacts a number of ribosomal proteins, both rRNAs and the A-site tRNA.</text>
</comment>
<dbReference type="InterPro" id="IPR035651">
    <property type="entry name" value="BipA_V"/>
</dbReference>
<dbReference type="InterPro" id="IPR047042">
    <property type="entry name" value="BipA_II"/>
</dbReference>
<dbReference type="InterPro" id="IPR048876">
    <property type="entry name" value="BipA_C"/>
</dbReference>
<keyword evidence="4" id="KW-0963">Cytoplasm</keyword>
<dbReference type="PROSITE" id="PS51722">
    <property type="entry name" value="G_TR_2"/>
    <property type="match status" value="1"/>
</dbReference>
<dbReference type="NCBIfam" id="TIGR01394">
    <property type="entry name" value="TypA_BipA"/>
    <property type="match status" value="1"/>
</dbReference>